<accession>A0A5C3MQN1</accession>
<gene>
    <name evidence="1" type="ORF">OE88DRAFT_1666415</name>
</gene>
<protein>
    <submittedName>
        <fullName evidence="1">Uncharacterized protein</fullName>
    </submittedName>
</protein>
<dbReference type="Proteomes" id="UP000305948">
    <property type="component" value="Unassembled WGS sequence"/>
</dbReference>
<evidence type="ECO:0000313" key="1">
    <source>
        <dbReference type="EMBL" id="TFK47125.1"/>
    </source>
</evidence>
<organism evidence="1 2">
    <name type="scientific">Heliocybe sulcata</name>
    <dbReference type="NCBI Taxonomy" id="5364"/>
    <lineage>
        <taxon>Eukaryota</taxon>
        <taxon>Fungi</taxon>
        <taxon>Dikarya</taxon>
        <taxon>Basidiomycota</taxon>
        <taxon>Agaricomycotina</taxon>
        <taxon>Agaricomycetes</taxon>
        <taxon>Gloeophyllales</taxon>
        <taxon>Gloeophyllaceae</taxon>
        <taxon>Heliocybe</taxon>
    </lineage>
</organism>
<dbReference type="EMBL" id="ML213525">
    <property type="protein sequence ID" value="TFK47125.1"/>
    <property type="molecule type" value="Genomic_DNA"/>
</dbReference>
<keyword evidence="2" id="KW-1185">Reference proteome</keyword>
<evidence type="ECO:0000313" key="2">
    <source>
        <dbReference type="Proteomes" id="UP000305948"/>
    </source>
</evidence>
<name>A0A5C3MQN1_9AGAM</name>
<dbReference type="AlphaFoldDB" id="A0A5C3MQN1"/>
<reference evidence="1 2" key="1">
    <citation type="journal article" date="2019" name="Nat. Ecol. Evol.">
        <title>Megaphylogeny resolves global patterns of mushroom evolution.</title>
        <authorList>
            <person name="Varga T."/>
            <person name="Krizsan K."/>
            <person name="Foldi C."/>
            <person name="Dima B."/>
            <person name="Sanchez-Garcia M."/>
            <person name="Sanchez-Ramirez S."/>
            <person name="Szollosi G.J."/>
            <person name="Szarkandi J.G."/>
            <person name="Papp V."/>
            <person name="Albert L."/>
            <person name="Andreopoulos W."/>
            <person name="Angelini C."/>
            <person name="Antonin V."/>
            <person name="Barry K.W."/>
            <person name="Bougher N.L."/>
            <person name="Buchanan P."/>
            <person name="Buyck B."/>
            <person name="Bense V."/>
            <person name="Catcheside P."/>
            <person name="Chovatia M."/>
            <person name="Cooper J."/>
            <person name="Damon W."/>
            <person name="Desjardin D."/>
            <person name="Finy P."/>
            <person name="Geml J."/>
            <person name="Haridas S."/>
            <person name="Hughes K."/>
            <person name="Justo A."/>
            <person name="Karasinski D."/>
            <person name="Kautmanova I."/>
            <person name="Kiss B."/>
            <person name="Kocsube S."/>
            <person name="Kotiranta H."/>
            <person name="LaButti K.M."/>
            <person name="Lechner B.E."/>
            <person name="Liimatainen K."/>
            <person name="Lipzen A."/>
            <person name="Lukacs Z."/>
            <person name="Mihaltcheva S."/>
            <person name="Morgado L.N."/>
            <person name="Niskanen T."/>
            <person name="Noordeloos M.E."/>
            <person name="Ohm R.A."/>
            <person name="Ortiz-Santana B."/>
            <person name="Ovrebo C."/>
            <person name="Racz N."/>
            <person name="Riley R."/>
            <person name="Savchenko A."/>
            <person name="Shiryaev A."/>
            <person name="Soop K."/>
            <person name="Spirin V."/>
            <person name="Szebenyi C."/>
            <person name="Tomsovsky M."/>
            <person name="Tulloss R.E."/>
            <person name="Uehling J."/>
            <person name="Grigoriev I.V."/>
            <person name="Vagvolgyi C."/>
            <person name="Papp T."/>
            <person name="Martin F.M."/>
            <person name="Miettinen O."/>
            <person name="Hibbett D.S."/>
            <person name="Nagy L.G."/>
        </authorList>
    </citation>
    <scope>NUCLEOTIDE SEQUENCE [LARGE SCALE GENOMIC DNA]</scope>
    <source>
        <strain evidence="1 2">OMC1185</strain>
    </source>
</reference>
<sequence>MYISPPVFGSNTLVTPQTPQYCTFICFQLLKHIRLVHLSYGFITSLPGCPSH</sequence>
<proteinExistence type="predicted"/>